<comment type="function">
    <text evidence="8">Involved in cellular auxin homeostasis by regulating auxin metabolism. Regulates intracellular auxin accumulation at the endoplasmic reticulum and thus auxin availability for nuclear auxin signaling.</text>
</comment>
<dbReference type="GO" id="GO:0009734">
    <property type="term" value="P:auxin-activated signaling pathway"/>
    <property type="evidence" value="ECO:0007669"/>
    <property type="project" value="UniProtKB-KW"/>
</dbReference>
<dbReference type="InterPro" id="IPR045033">
    <property type="entry name" value="PILS1/3/4/5/7"/>
</dbReference>
<feature type="transmembrane region" description="Helical" evidence="10">
    <location>
        <begin position="73"/>
        <end position="94"/>
    </location>
</feature>
<evidence type="ECO:0000256" key="2">
    <source>
        <dbReference type="ARBA" id="ARBA00022448"/>
    </source>
</evidence>
<dbReference type="PANTHER" id="PTHR31651:SF33">
    <property type="entry name" value="PROTEIN PIN-LIKES 1"/>
    <property type="match status" value="1"/>
</dbReference>
<dbReference type="PANTHER" id="PTHR31651">
    <property type="match status" value="1"/>
</dbReference>
<evidence type="ECO:0000256" key="7">
    <source>
        <dbReference type="ARBA" id="ARBA00023294"/>
    </source>
</evidence>
<proteinExistence type="inferred from homology"/>
<evidence type="ECO:0000256" key="10">
    <source>
        <dbReference type="SAM" id="Phobius"/>
    </source>
</evidence>
<dbReference type="GO" id="GO:0005789">
    <property type="term" value="C:endoplasmic reticulum membrane"/>
    <property type="evidence" value="ECO:0007669"/>
    <property type="project" value="UniProtKB-SubCell"/>
</dbReference>
<sequence>MGLLDLFCVASMPVLKVLLITALGSFLALEHIDVLGENAKKQLNRVVFFVFNPALVGSNLANTVTLESIKLLWYMPFNVLLTFIIGSALGWILVKITRAPQHLKGLVLGSCAAGRYIYNLRYARVLV</sequence>
<evidence type="ECO:0000256" key="6">
    <source>
        <dbReference type="ARBA" id="ARBA00023136"/>
    </source>
</evidence>
<keyword evidence="6 10" id="KW-0472">Membrane</keyword>
<evidence type="ECO:0000313" key="11">
    <source>
        <dbReference type="EMBL" id="CAK9140961.1"/>
    </source>
</evidence>
<keyword evidence="5 10" id="KW-1133">Transmembrane helix</keyword>
<reference evidence="11 12" key="1">
    <citation type="submission" date="2024-02" db="EMBL/GenBank/DDBJ databases">
        <authorList>
            <person name="Vignale AGUSTIN F."/>
            <person name="Sosa J E."/>
            <person name="Modenutti C."/>
        </authorList>
    </citation>
    <scope>NUCLEOTIDE SEQUENCE [LARGE SCALE GENOMIC DNA]</scope>
</reference>
<dbReference type="Proteomes" id="UP001642360">
    <property type="component" value="Unassembled WGS sequence"/>
</dbReference>
<dbReference type="AlphaFoldDB" id="A0ABC8R7H8"/>
<keyword evidence="2" id="KW-0813">Transport</keyword>
<feature type="transmembrane region" description="Helical" evidence="10">
    <location>
        <begin position="12"/>
        <end position="31"/>
    </location>
</feature>
<evidence type="ECO:0000256" key="8">
    <source>
        <dbReference type="ARBA" id="ARBA00025100"/>
    </source>
</evidence>
<accession>A0ABC8R7H8</accession>
<comment type="caution">
    <text evidence="11">The sequence shown here is derived from an EMBL/GenBank/DDBJ whole genome shotgun (WGS) entry which is preliminary data.</text>
</comment>
<evidence type="ECO:0000256" key="9">
    <source>
        <dbReference type="ARBA" id="ARBA00025752"/>
    </source>
</evidence>
<evidence type="ECO:0000256" key="4">
    <source>
        <dbReference type="ARBA" id="ARBA00022824"/>
    </source>
</evidence>
<organism evidence="11 12">
    <name type="scientific">Ilex paraguariensis</name>
    <name type="common">yerba mate</name>
    <dbReference type="NCBI Taxonomy" id="185542"/>
    <lineage>
        <taxon>Eukaryota</taxon>
        <taxon>Viridiplantae</taxon>
        <taxon>Streptophyta</taxon>
        <taxon>Embryophyta</taxon>
        <taxon>Tracheophyta</taxon>
        <taxon>Spermatophyta</taxon>
        <taxon>Magnoliopsida</taxon>
        <taxon>eudicotyledons</taxon>
        <taxon>Gunneridae</taxon>
        <taxon>Pentapetalae</taxon>
        <taxon>asterids</taxon>
        <taxon>campanulids</taxon>
        <taxon>Aquifoliales</taxon>
        <taxon>Aquifoliaceae</taxon>
        <taxon>Ilex</taxon>
    </lineage>
</organism>
<evidence type="ECO:0008006" key="13">
    <source>
        <dbReference type="Google" id="ProtNLM"/>
    </source>
</evidence>
<keyword evidence="4" id="KW-0256">Endoplasmic reticulum</keyword>
<keyword evidence="7" id="KW-0927">Auxin signaling pathway</keyword>
<evidence type="ECO:0000256" key="1">
    <source>
        <dbReference type="ARBA" id="ARBA00004477"/>
    </source>
</evidence>
<comment type="similarity">
    <text evidence="9">Belongs to the auxin efflux carrier (TC 2.A.69.2) family.</text>
</comment>
<gene>
    <name evidence="11" type="ORF">ILEXP_LOCUS8471</name>
</gene>
<evidence type="ECO:0000313" key="12">
    <source>
        <dbReference type="Proteomes" id="UP001642360"/>
    </source>
</evidence>
<evidence type="ECO:0000256" key="3">
    <source>
        <dbReference type="ARBA" id="ARBA00022692"/>
    </source>
</evidence>
<evidence type="ECO:0000256" key="5">
    <source>
        <dbReference type="ARBA" id="ARBA00022989"/>
    </source>
</evidence>
<protein>
    <recommendedName>
        <fullName evidence="13">PIN-like protein</fullName>
    </recommendedName>
</protein>
<name>A0ABC8R7H8_9AQUA</name>
<dbReference type="Pfam" id="PF03547">
    <property type="entry name" value="Mem_trans"/>
    <property type="match status" value="1"/>
</dbReference>
<keyword evidence="12" id="KW-1185">Reference proteome</keyword>
<keyword evidence="3 10" id="KW-0812">Transmembrane</keyword>
<dbReference type="EMBL" id="CAUOFW020001084">
    <property type="protein sequence ID" value="CAK9140961.1"/>
    <property type="molecule type" value="Genomic_DNA"/>
</dbReference>
<dbReference type="InterPro" id="IPR004776">
    <property type="entry name" value="Mem_transp_PIN-like"/>
</dbReference>
<comment type="subcellular location">
    <subcellularLocation>
        <location evidence="1">Endoplasmic reticulum membrane</location>
        <topology evidence="1">Multi-pass membrane protein</topology>
    </subcellularLocation>
</comment>